<feature type="transmembrane region" description="Helical" evidence="5">
    <location>
        <begin position="12"/>
        <end position="35"/>
    </location>
</feature>
<feature type="transmembrane region" description="Helical" evidence="5">
    <location>
        <begin position="147"/>
        <end position="170"/>
    </location>
</feature>
<feature type="domain" description="Amino acid permease/ SLC12A" evidence="6">
    <location>
        <begin position="19"/>
        <end position="370"/>
    </location>
</feature>
<evidence type="ECO:0000256" key="4">
    <source>
        <dbReference type="ARBA" id="ARBA00023136"/>
    </source>
</evidence>
<proteinExistence type="predicted"/>
<evidence type="ECO:0000256" key="2">
    <source>
        <dbReference type="ARBA" id="ARBA00022692"/>
    </source>
</evidence>
<feature type="transmembrane region" description="Helical" evidence="5">
    <location>
        <begin position="351"/>
        <end position="375"/>
    </location>
</feature>
<feature type="transmembrane region" description="Helical" evidence="5">
    <location>
        <begin position="120"/>
        <end position="140"/>
    </location>
</feature>
<keyword evidence="2 5" id="KW-0812">Transmembrane</keyword>
<dbReference type="Gene3D" id="1.20.1740.10">
    <property type="entry name" value="Amino acid/polyamine transporter I"/>
    <property type="match status" value="1"/>
</dbReference>
<dbReference type="EMBL" id="BORJ01000003">
    <property type="protein sequence ID" value="GIN95615.1"/>
    <property type="molecule type" value="Genomic_DNA"/>
</dbReference>
<name>A0ABQ4KUF5_SIMTE</name>
<sequence>MNQNSLKRTLSFRHLVFLGLAFMTMMIIFTTYGIASQVTQGMVPAAYMIVLVAMLFNVYSYGRMVKVYPSSGTSYAYAQKAIHPNAGFFVGWAIMMDYLLTPMLNYLVVGIFLSTAFPAIPAWLWIILFIIVITTINVLGVKIAANINFLLVIFQFSVVAIFAFLCIKQVMGGMGTGTLFSSLPFYNPDVPFSAVTAGAAILFLSFLGFDTITTFSEETINPEKTIPKAMFAVVLIGGGLFIFISYIIQMVFPDFMSFNDVDAAGFEVVSAVTGNLFTSLFLAGYIVACFASATVSHAGISRFLFAMGRDGVLPKRFFGYLSPKLKVPLFNILLVGVLSLLALMLSMDLLLAFINFGVLVAFSFVNLSVISHYFIREGHRGTVKNTILYLVIPLIGFCINAWLWTNLEKSALILGGSWLLIGLIYLAYLTNMFRKSTPQMNLENIDESEAV</sequence>
<feature type="transmembrane region" description="Helical" evidence="5">
    <location>
        <begin position="229"/>
        <end position="252"/>
    </location>
</feature>
<comment type="caution">
    <text evidence="7">The sequence shown here is derived from an EMBL/GenBank/DDBJ whole genome shotgun (WGS) entry which is preliminary data.</text>
</comment>
<dbReference type="InterPro" id="IPR050367">
    <property type="entry name" value="APC_superfamily"/>
</dbReference>
<dbReference type="Proteomes" id="UP000680670">
    <property type="component" value="Unassembled WGS sequence"/>
</dbReference>
<feature type="transmembrane region" description="Helical" evidence="5">
    <location>
        <begin position="282"/>
        <end position="305"/>
    </location>
</feature>
<keyword evidence="3 5" id="KW-1133">Transmembrane helix</keyword>
<evidence type="ECO:0000313" key="7">
    <source>
        <dbReference type="EMBL" id="GIN95615.1"/>
    </source>
</evidence>
<feature type="transmembrane region" description="Helical" evidence="5">
    <location>
        <begin position="325"/>
        <end position="345"/>
    </location>
</feature>
<evidence type="ECO:0000256" key="3">
    <source>
        <dbReference type="ARBA" id="ARBA00022989"/>
    </source>
</evidence>
<dbReference type="PANTHER" id="PTHR42770:SF8">
    <property type="entry name" value="PUTRESCINE IMPORTER PUUP"/>
    <property type="match status" value="1"/>
</dbReference>
<evidence type="ECO:0000313" key="8">
    <source>
        <dbReference type="Proteomes" id="UP000680670"/>
    </source>
</evidence>
<accession>A0ABQ4KUF5</accession>
<dbReference type="InterPro" id="IPR004841">
    <property type="entry name" value="AA-permease/SLC12A_dom"/>
</dbReference>
<feature type="transmembrane region" description="Helical" evidence="5">
    <location>
        <begin position="82"/>
        <end position="100"/>
    </location>
</feature>
<evidence type="ECO:0000256" key="1">
    <source>
        <dbReference type="ARBA" id="ARBA00004141"/>
    </source>
</evidence>
<organism evidence="7 8">
    <name type="scientific">Siminovitchia terrae</name>
    <name type="common">Bacillus terrae</name>
    <dbReference type="NCBI Taxonomy" id="1914933"/>
    <lineage>
        <taxon>Bacteria</taxon>
        <taxon>Bacillati</taxon>
        <taxon>Bacillota</taxon>
        <taxon>Bacilli</taxon>
        <taxon>Bacillales</taxon>
        <taxon>Bacillaceae</taxon>
        <taxon>Siminovitchia</taxon>
    </lineage>
</organism>
<feature type="transmembrane region" description="Helical" evidence="5">
    <location>
        <begin position="41"/>
        <end position="61"/>
    </location>
</feature>
<dbReference type="Pfam" id="PF00324">
    <property type="entry name" value="AA_permease"/>
    <property type="match status" value="1"/>
</dbReference>
<dbReference type="PANTHER" id="PTHR42770">
    <property type="entry name" value="AMINO ACID TRANSPORTER-RELATED"/>
    <property type="match status" value="1"/>
</dbReference>
<feature type="transmembrane region" description="Helical" evidence="5">
    <location>
        <begin position="411"/>
        <end position="430"/>
    </location>
</feature>
<protein>
    <submittedName>
        <fullName evidence="7">Putrescine/spermidine ABC transporter</fullName>
    </submittedName>
</protein>
<keyword evidence="8" id="KW-1185">Reference proteome</keyword>
<comment type="subcellular location">
    <subcellularLocation>
        <location evidence="1">Membrane</location>
        <topology evidence="1">Multi-pass membrane protein</topology>
    </subcellularLocation>
</comment>
<keyword evidence="4 5" id="KW-0472">Membrane</keyword>
<gene>
    <name evidence="7" type="primary">yeeF</name>
    <name evidence="7" type="ORF">J6TS1_14850</name>
</gene>
<reference evidence="7 8" key="1">
    <citation type="submission" date="2021-03" db="EMBL/GenBank/DDBJ databases">
        <title>Antimicrobial resistance genes in bacteria isolated from Japanese honey, and their potential for conferring macrolide and lincosamide resistance in the American foulbrood pathogen Paenibacillus larvae.</title>
        <authorList>
            <person name="Okamoto M."/>
            <person name="Kumagai M."/>
            <person name="Kanamori H."/>
            <person name="Takamatsu D."/>
        </authorList>
    </citation>
    <scope>NUCLEOTIDE SEQUENCE [LARGE SCALE GENOMIC DNA]</scope>
    <source>
        <strain evidence="7 8">J6TS1</strain>
    </source>
</reference>
<feature type="transmembrane region" description="Helical" evidence="5">
    <location>
        <begin position="190"/>
        <end position="209"/>
    </location>
</feature>
<evidence type="ECO:0000259" key="6">
    <source>
        <dbReference type="Pfam" id="PF00324"/>
    </source>
</evidence>
<evidence type="ECO:0000256" key="5">
    <source>
        <dbReference type="SAM" id="Phobius"/>
    </source>
</evidence>
<dbReference type="PIRSF" id="PIRSF006060">
    <property type="entry name" value="AA_transporter"/>
    <property type="match status" value="1"/>
</dbReference>
<dbReference type="RefSeq" id="WP_244862013.1">
    <property type="nucleotide sequence ID" value="NZ_BORJ01000003.1"/>
</dbReference>
<feature type="transmembrane region" description="Helical" evidence="5">
    <location>
        <begin position="387"/>
        <end position="405"/>
    </location>
</feature>